<dbReference type="GO" id="GO:0016020">
    <property type="term" value="C:membrane"/>
    <property type="evidence" value="ECO:0007669"/>
    <property type="project" value="UniProtKB-SubCell"/>
</dbReference>
<organism evidence="14 15">
    <name type="scientific">Engystomops pustulosus</name>
    <name type="common">Tungara frog</name>
    <name type="synonym">Physalaemus pustulosus</name>
    <dbReference type="NCBI Taxonomy" id="76066"/>
    <lineage>
        <taxon>Eukaryota</taxon>
        <taxon>Metazoa</taxon>
        <taxon>Chordata</taxon>
        <taxon>Craniata</taxon>
        <taxon>Vertebrata</taxon>
        <taxon>Euteleostomi</taxon>
        <taxon>Amphibia</taxon>
        <taxon>Batrachia</taxon>
        <taxon>Anura</taxon>
        <taxon>Neobatrachia</taxon>
        <taxon>Hyloidea</taxon>
        <taxon>Leptodactylidae</taxon>
        <taxon>Leiuperinae</taxon>
        <taxon>Engystomops</taxon>
    </lineage>
</organism>
<name>A0AAV7ALK9_ENGPU</name>
<keyword evidence="10 12" id="KW-0807">Transducer</keyword>
<evidence type="ECO:0000256" key="8">
    <source>
        <dbReference type="ARBA" id="ARBA00023136"/>
    </source>
</evidence>
<keyword evidence="5 12" id="KW-0812">Transmembrane</keyword>
<sequence>MSPEYIGMLVMDLTALLAVLPGHLGILLEYFHDLTSYKTLDIKDHLFCGLSICNLLNGLSRVVQDFFLILDENPILMFNNLGFLLIRLTTMPCVLFFSTWLSVYFCLKIVNFNHRWYVGLQKRFREIFPWLLIFSVVGSVVVSFPFAFFASRFLAKQTTVISSYGNRTVYPVPSNILTSIKCYIVLSSLCFILFLSSSCPIILSLYQHMKKIQVSPPGSTFPTLQPHITAVKTITLLTILNALYFISVVLFILSGGELTVKYVTLTIFNICHITSVVILFRGNSKVQDNLKNTVTEWLCVCGLKYNI</sequence>
<keyword evidence="15" id="KW-1185">Reference proteome</keyword>
<dbReference type="GO" id="GO:0004930">
    <property type="term" value="F:G protein-coupled receptor activity"/>
    <property type="evidence" value="ECO:0007669"/>
    <property type="project" value="UniProtKB-KW"/>
</dbReference>
<keyword evidence="8 12" id="KW-0472">Membrane</keyword>
<comment type="similarity">
    <text evidence="2 11">Belongs to the G-protein coupled receptor T2R family.</text>
</comment>
<reference evidence="14" key="1">
    <citation type="thesis" date="2020" institute="ProQuest LLC" country="789 East Eisenhower Parkway, Ann Arbor, MI, USA">
        <title>Comparative Genomics and Chromosome Evolution.</title>
        <authorList>
            <person name="Mudd A.B."/>
        </authorList>
    </citation>
    <scope>NUCLEOTIDE SEQUENCE</scope>
    <source>
        <strain evidence="14">237g6f4</strain>
        <tissue evidence="14">Blood</tissue>
    </source>
</reference>
<dbReference type="InterPro" id="IPR007960">
    <property type="entry name" value="TAS2R"/>
</dbReference>
<dbReference type="AlphaFoldDB" id="A0AAV7ALK9"/>
<evidence type="ECO:0000256" key="1">
    <source>
        <dbReference type="ARBA" id="ARBA00004141"/>
    </source>
</evidence>
<feature type="transmembrane region" description="Helical" evidence="13">
    <location>
        <begin position="127"/>
        <end position="150"/>
    </location>
</feature>
<dbReference type="EMBL" id="WNYA01000007">
    <property type="protein sequence ID" value="KAG8560330.1"/>
    <property type="molecule type" value="Genomic_DNA"/>
</dbReference>
<evidence type="ECO:0000256" key="6">
    <source>
        <dbReference type="ARBA" id="ARBA00022989"/>
    </source>
</evidence>
<dbReference type="PANTHER" id="PTHR11394:SF159">
    <property type="entry name" value="TASTE RECEPTOR TYPE 2"/>
    <property type="match status" value="1"/>
</dbReference>
<proteinExistence type="inferred from homology"/>
<accession>A0AAV7ALK9</accession>
<evidence type="ECO:0000256" key="11">
    <source>
        <dbReference type="RuleBase" id="RU004423"/>
    </source>
</evidence>
<evidence type="ECO:0000313" key="14">
    <source>
        <dbReference type="EMBL" id="KAG8560330.1"/>
    </source>
</evidence>
<comment type="caution">
    <text evidence="14">The sequence shown here is derived from an EMBL/GenBank/DDBJ whole genome shotgun (WGS) entry which is preliminary data.</text>
</comment>
<feature type="transmembrane region" description="Helical" evidence="13">
    <location>
        <begin position="234"/>
        <end position="253"/>
    </location>
</feature>
<feature type="transmembrane region" description="Helical" evidence="13">
    <location>
        <begin position="183"/>
        <end position="206"/>
    </location>
</feature>
<keyword evidence="7 12" id="KW-0297">G-protein coupled receptor</keyword>
<keyword evidence="3 12" id="KW-0919">Taste</keyword>
<evidence type="ECO:0000256" key="13">
    <source>
        <dbReference type="SAM" id="Phobius"/>
    </source>
</evidence>
<dbReference type="Pfam" id="PF05296">
    <property type="entry name" value="TAS2R"/>
    <property type="match status" value="1"/>
</dbReference>
<comment type="subcellular location">
    <subcellularLocation>
        <location evidence="1 12">Membrane</location>
        <topology evidence="1 12">Multi-pass membrane protein</topology>
    </subcellularLocation>
</comment>
<evidence type="ECO:0000313" key="15">
    <source>
        <dbReference type="Proteomes" id="UP000824782"/>
    </source>
</evidence>
<evidence type="ECO:0000256" key="3">
    <source>
        <dbReference type="ARBA" id="ARBA00022480"/>
    </source>
</evidence>
<evidence type="ECO:0000256" key="5">
    <source>
        <dbReference type="ARBA" id="ARBA00022692"/>
    </source>
</evidence>
<dbReference type="Proteomes" id="UP000824782">
    <property type="component" value="Unassembled WGS sequence"/>
</dbReference>
<protein>
    <recommendedName>
        <fullName evidence="12">Taste receptor type 2</fullName>
    </recommendedName>
</protein>
<dbReference type="PANTHER" id="PTHR11394">
    <property type="entry name" value="TASTE RECEPTOR TYPE 2"/>
    <property type="match status" value="1"/>
</dbReference>
<gene>
    <name evidence="14" type="ORF">GDO81_014924</name>
</gene>
<feature type="transmembrane region" description="Helical" evidence="13">
    <location>
        <begin position="84"/>
        <end position="107"/>
    </location>
</feature>
<evidence type="ECO:0000256" key="4">
    <source>
        <dbReference type="ARBA" id="ARBA00022606"/>
    </source>
</evidence>
<feature type="transmembrane region" description="Helical" evidence="13">
    <location>
        <begin position="6"/>
        <end position="26"/>
    </location>
</feature>
<evidence type="ECO:0000256" key="7">
    <source>
        <dbReference type="ARBA" id="ARBA00023040"/>
    </source>
</evidence>
<evidence type="ECO:0000256" key="2">
    <source>
        <dbReference type="ARBA" id="ARBA00007376"/>
    </source>
</evidence>
<evidence type="ECO:0000256" key="12">
    <source>
        <dbReference type="RuleBase" id="RU004424"/>
    </source>
</evidence>
<feature type="transmembrane region" description="Helical" evidence="13">
    <location>
        <begin position="259"/>
        <end position="280"/>
    </location>
</feature>
<evidence type="ECO:0000256" key="9">
    <source>
        <dbReference type="ARBA" id="ARBA00023170"/>
    </source>
</evidence>
<evidence type="ECO:0000256" key="10">
    <source>
        <dbReference type="ARBA" id="ARBA00023224"/>
    </source>
</evidence>
<keyword evidence="4 12" id="KW-0716">Sensory transduction</keyword>
<dbReference type="GO" id="GO:0033038">
    <property type="term" value="F:bitter taste receptor activity"/>
    <property type="evidence" value="ECO:0007669"/>
    <property type="project" value="InterPro"/>
</dbReference>
<keyword evidence="6 13" id="KW-1133">Transmembrane helix</keyword>
<keyword evidence="9 12" id="KW-0675">Receptor</keyword>